<dbReference type="Gene3D" id="3.30.530.20">
    <property type="match status" value="1"/>
</dbReference>
<feature type="region of interest" description="Disordered" evidence="3">
    <location>
        <begin position="1150"/>
        <end position="1180"/>
    </location>
</feature>
<dbReference type="SMART" id="SM00234">
    <property type="entry name" value="START"/>
    <property type="match status" value="1"/>
</dbReference>
<feature type="region of interest" description="Disordered" evidence="3">
    <location>
        <begin position="1067"/>
        <end position="1127"/>
    </location>
</feature>
<feature type="domain" description="START" evidence="5">
    <location>
        <begin position="1841"/>
        <end position="1997"/>
    </location>
</feature>
<dbReference type="EMBL" id="LR784535">
    <property type="protein sequence ID" value="CAB3238164.1"/>
    <property type="molecule type" value="mRNA"/>
</dbReference>
<dbReference type="InterPro" id="IPR008936">
    <property type="entry name" value="Rho_GTPase_activation_prot"/>
</dbReference>
<dbReference type="GO" id="GO:0035023">
    <property type="term" value="P:regulation of Rho protein signal transduction"/>
    <property type="evidence" value="ECO:0007669"/>
    <property type="project" value="TreeGrafter"/>
</dbReference>
<proteinExistence type="evidence at transcript level"/>
<dbReference type="Pfam" id="PF01852">
    <property type="entry name" value="START"/>
    <property type="match status" value="1"/>
</dbReference>
<dbReference type="PROSITE" id="PS50848">
    <property type="entry name" value="START"/>
    <property type="match status" value="1"/>
</dbReference>
<keyword evidence="1" id="KW-0343">GTPase activation</keyword>
<feature type="compositionally biased region" description="Low complexity" evidence="3">
    <location>
        <begin position="922"/>
        <end position="934"/>
    </location>
</feature>
<feature type="compositionally biased region" description="Low complexity" evidence="3">
    <location>
        <begin position="1232"/>
        <end position="1259"/>
    </location>
</feature>
<feature type="region of interest" description="Disordered" evidence="3">
    <location>
        <begin position="1725"/>
        <end position="1747"/>
    </location>
</feature>
<accession>A0A6F9DAF7</accession>
<evidence type="ECO:0000256" key="2">
    <source>
        <dbReference type="ARBA" id="ARBA00022553"/>
    </source>
</evidence>
<sequence length="2026" mass="224641">MQSSHLQELEFISVLPLSWEMKPRLLETVETRRPRSLEMVKYPRNDSKTLPTISRGDGAEKHFALVVHRLKKSRRLHKRKKSKNKNSFHDVIVRPQTWGPNGVKWTEFWDLLDKTLRSDKDCEVFDCKPELNNNVNTDCKHSVGDDTSTCISTNSDDSVTITETIFTGAENSDAVEESDDTNLPITEQHCDATRPTLLTGVDVGGCADEIAQIVVHLLRDVVDAVASNENRGAVENCQLSTEEVSHENVLPHSGQAHDDDGGIILAPKEPETCDDEKITVEQTVSDVLQQIVGIVANNTELVVSNVENVNTQEDIFIGTCVAEKEGEFYAESNNVGLHDDLKIAFVGINLQTNNFKAAEEDDTTVSSETCYKTNDTDLVLNTDPVFNSQSTEKETSKMLENRELSPLQASDTQTEANTLPMTMEEAQKTADIIVTHQDTEAQPLLRSPETAECPNVSVLKPDQQNNALQSCFDPTDCDVTEDDSDASITKPAPVTQQYSSNADECSRADVTVKSESCTIIANENYLISCTPDEERVQDIKINDSLTASKDSDFNTEEKTEQDIGILQSNLGACETNLEIEDCSADDETVTYMKSEKLERPTSLFYSNWSQSTGELTKLAFLKAYSTEALTPTVESSDADVFSEETELALEGATPFQRQDSFINRSRPVVTKRRKDSNEDDDADADVNVEDTTLDNFQGTPTNSFAIPGEQVDPSWLKCRSLPTRLEPDFSGYDQRELEEPDSEDFSSVDGSYDDLADQIIMKSTNRDSTISRESAASSGTVVASDEDNLDDMDVKSTASADPILNSSYLAPPLPPKAQMVRSKSLDPHRGPNSVLLAPEVGLSSSQLSPLGGGNMRSPVGVAISAPTITIATDHCGEYGSNSDIYRLNDGRFLAPDHNLSTSSILCKNAFYLADDFDVSSSRSSSVPSSPTNSPQLQHNNKTKYKGLRDKETKVAERQALEACKWLRAAGFPQYAHLYEVGRFPVDITSVSADHDFLANEHMQLAALVRRLNVLNKCANMKLDKPLVKDAQTDDDDVEDEEEECAISEYWKLEEDGRRWSRLDSKGAEVNRNPSNASSKLLPHLDESQEDAGDVFAPEERLSSAGSDDPSPPDQQRPIIDGALKHSGIKVGKSKSNSFLRRVDLRKFRPGSFRRHQRTGSADVDPRTASKARPLGDVKSKSIRKGGKTIVISEPVLKSGHEKIDNMRCLPIEQSTANGISNLQNQHRGRKNSSQSLISSSSSSGSGAASTASTPASRLRSFTEDFSSKSDSGEIESSTGRRFTRPHLETSSSKSRAQTLPDPESTIFMMPKDHIPGKFPSAIRELGSDGEAAPLSGGSESDSNSGRTQRPVSIYDNLPESALSGAASAQDLMNILDPTARSVDDSGVFVVGSQESLDVGAPAPTDAAFWSVDDIVERTHTLQQMVRSWEDEEDNKSDHQEAVVLPSYSSENISSAEDETIAASRGADSDHKLRLRQARLRWQSFNRDHGPGSQSQQTLQLHNLSVGQLMILRRLSMLKLTALLESYAFNTSKGSLSWSVPRFIRRIKVPDYKDKAVFSVPLLQNVKRFGQPLPQCIQHALAFLRRTALDQVGLFRKPGVRSRIQKLRANCENNPLLANFEECSAYDVADMVKQFFRELPDPLMTMKMSETFIGIFLYVPKELWLQTLQAAVMLLPDETRETLKTLLCFLSDVSSRSAENHMNETNLATCFAPSLFYQQFGSIKSASSSSPKVRKQQAGKGATGLALGRPDMKEMNENVAANNCLAFMIRHVKELFKISEDAMTQCRMSVMQQSEDVLADEIGYTPDMGDESDYYADFHAYVDRITSQTIREEQRVSQNKGGWQSVPSAPGSELMYKKMNDDNPLRMWRCQVEIEGADVRQVTDRVLNERHLWDDDLVQWKVVQQPDERTQMFQTVRAEMSPHPTRDYCVLRSWRTNANSRGASVIVEASTSQPNLLGDVRGVVLTSRYVIEPTDNPSKCLLTHVSRVDTKGRNPEWYNKTFGHIDCQLLLRLRDSIRVMPPKVAST</sequence>
<dbReference type="InterPro" id="IPR002913">
    <property type="entry name" value="START_lipid-bd_dom"/>
</dbReference>
<dbReference type="SUPFAM" id="SSF48350">
    <property type="entry name" value="GTPase activation domain, GAP"/>
    <property type="match status" value="1"/>
</dbReference>
<feature type="region of interest" description="Disordered" evidence="3">
    <location>
        <begin position="1222"/>
        <end position="1351"/>
    </location>
</feature>
<keyword evidence="2" id="KW-0597">Phosphoprotein</keyword>
<organism evidence="6">
    <name type="scientific">Phallusia mammillata</name>
    <dbReference type="NCBI Taxonomy" id="59560"/>
    <lineage>
        <taxon>Eukaryota</taxon>
        <taxon>Metazoa</taxon>
        <taxon>Chordata</taxon>
        <taxon>Tunicata</taxon>
        <taxon>Ascidiacea</taxon>
        <taxon>Phlebobranchia</taxon>
        <taxon>Ascidiidae</taxon>
        <taxon>Phallusia</taxon>
    </lineage>
</organism>
<feature type="compositionally biased region" description="Polar residues" evidence="3">
    <location>
        <begin position="1337"/>
        <end position="1350"/>
    </location>
</feature>
<dbReference type="GO" id="GO:0005096">
    <property type="term" value="F:GTPase activator activity"/>
    <property type="evidence" value="ECO:0007669"/>
    <property type="project" value="UniProtKB-KW"/>
</dbReference>
<dbReference type="Gene3D" id="1.10.287.2070">
    <property type="match status" value="1"/>
</dbReference>
<feature type="compositionally biased region" description="Basic and acidic residues" evidence="3">
    <location>
        <begin position="1163"/>
        <end position="1179"/>
    </location>
</feature>
<evidence type="ECO:0000259" key="5">
    <source>
        <dbReference type="PROSITE" id="PS50848"/>
    </source>
</evidence>
<dbReference type="PROSITE" id="PS50238">
    <property type="entry name" value="RHOGAP"/>
    <property type="match status" value="1"/>
</dbReference>
<dbReference type="GO" id="GO:0007165">
    <property type="term" value="P:signal transduction"/>
    <property type="evidence" value="ECO:0007669"/>
    <property type="project" value="InterPro"/>
</dbReference>
<gene>
    <name evidence="6" type="primary">Dlc1</name>
</gene>
<dbReference type="PANTHER" id="PTHR12659:SF7">
    <property type="entry name" value="CROSSVEINLESS C, ISOFORM C"/>
    <property type="match status" value="1"/>
</dbReference>
<dbReference type="SUPFAM" id="SSF47769">
    <property type="entry name" value="SAM/Pointed domain"/>
    <property type="match status" value="1"/>
</dbReference>
<feature type="compositionally biased region" description="Acidic residues" evidence="3">
    <location>
        <begin position="736"/>
        <end position="750"/>
    </location>
</feature>
<reference evidence="6" key="1">
    <citation type="submission" date="2020-04" db="EMBL/GenBank/DDBJ databases">
        <authorList>
            <person name="Neveu A P."/>
        </authorList>
    </citation>
    <scope>NUCLEOTIDE SEQUENCE</scope>
    <source>
        <tissue evidence="6">Whole embryo</tissue>
    </source>
</reference>
<dbReference type="GO" id="GO:0008289">
    <property type="term" value="F:lipid binding"/>
    <property type="evidence" value="ECO:0007669"/>
    <property type="project" value="InterPro"/>
</dbReference>
<protein>
    <submittedName>
        <fullName evidence="6">Rho GTPase-activating protein 7</fullName>
    </submittedName>
</protein>
<name>A0A6F9DAF7_9ASCI</name>
<feature type="region of interest" description="Disordered" evidence="3">
    <location>
        <begin position="922"/>
        <end position="946"/>
    </location>
</feature>
<dbReference type="PANTHER" id="PTHR12659">
    <property type="entry name" value="RHO-TYPE GTPASE ACTIVATING PROTEIN"/>
    <property type="match status" value="1"/>
</dbReference>
<feature type="domain" description="Rho-GAP" evidence="4">
    <location>
        <begin position="1559"/>
        <end position="1775"/>
    </location>
</feature>
<dbReference type="SUPFAM" id="SSF55961">
    <property type="entry name" value="Bet v1-like"/>
    <property type="match status" value="1"/>
</dbReference>
<feature type="region of interest" description="Disordered" evidence="3">
    <location>
        <begin position="727"/>
        <end position="750"/>
    </location>
</feature>
<evidence type="ECO:0000256" key="3">
    <source>
        <dbReference type="SAM" id="MobiDB-lite"/>
    </source>
</evidence>
<dbReference type="InterPro" id="IPR000198">
    <property type="entry name" value="RhoGAP_dom"/>
</dbReference>
<evidence type="ECO:0000313" key="6">
    <source>
        <dbReference type="EMBL" id="CAB3238164.1"/>
    </source>
</evidence>
<dbReference type="SMART" id="SM00324">
    <property type="entry name" value="RhoGAP"/>
    <property type="match status" value="1"/>
</dbReference>
<dbReference type="GO" id="GO:0030036">
    <property type="term" value="P:actin cytoskeleton organization"/>
    <property type="evidence" value="ECO:0007669"/>
    <property type="project" value="TreeGrafter"/>
</dbReference>
<dbReference type="Pfam" id="PF00620">
    <property type="entry name" value="RhoGAP"/>
    <property type="match status" value="1"/>
</dbReference>
<dbReference type="InterPro" id="IPR023393">
    <property type="entry name" value="START-like_dom_sf"/>
</dbReference>
<feature type="compositionally biased region" description="Basic and acidic residues" evidence="3">
    <location>
        <begin position="1260"/>
        <end position="1271"/>
    </location>
</feature>
<feature type="region of interest" description="Disordered" evidence="3">
    <location>
        <begin position="765"/>
        <end position="793"/>
    </location>
</feature>
<feature type="compositionally biased region" description="Polar residues" evidence="3">
    <location>
        <begin position="1288"/>
        <end position="1297"/>
    </location>
</feature>
<feature type="compositionally biased region" description="Polar residues" evidence="3">
    <location>
        <begin position="765"/>
        <end position="781"/>
    </location>
</feature>
<evidence type="ECO:0000259" key="4">
    <source>
        <dbReference type="PROSITE" id="PS50238"/>
    </source>
</evidence>
<dbReference type="InterPro" id="IPR013761">
    <property type="entry name" value="SAM/pointed_sf"/>
</dbReference>
<dbReference type="Gene3D" id="1.10.555.10">
    <property type="entry name" value="Rho GTPase activation protein"/>
    <property type="match status" value="1"/>
</dbReference>
<evidence type="ECO:0000256" key="1">
    <source>
        <dbReference type="ARBA" id="ARBA00022468"/>
    </source>
</evidence>